<evidence type="ECO:0000313" key="2">
    <source>
        <dbReference type="Proteomes" id="UP000002313"/>
    </source>
</evidence>
<organism evidence="1 2">
    <name type="scientific">Encephalitozoon intestinalis (strain ATCC 50506)</name>
    <name type="common">Microsporidian parasite</name>
    <name type="synonym">Septata intestinalis</name>
    <dbReference type="NCBI Taxonomy" id="876142"/>
    <lineage>
        <taxon>Eukaryota</taxon>
        <taxon>Fungi</taxon>
        <taxon>Fungi incertae sedis</taxon>
        <taxon>Microsporidia</taxon>
        <taxon>Unikaryonidae</taxon>
        <taxon>Encephalitozoon</taxon>
    </lineage>
</organism>
<dbReference type="HOGENOM" id="CLU_454939_0_0_1"/>
<dbReference type="VEuPathDB" id="MicrosporidiaDB:Eint_020510"/>
<keyword evidence="2" id="KW-1185">Reference proteome</keyword>
<protein>
    <submittedName>
        <fullName evidence="1">Uncharacterized protein</fullName>
    </submittedName>
</protein>
<dbReference type="RefSeq" id="XP_003072410.1">
    <property type="nucleotide sequence ID" value="XM_003072364.1"/>
</dbReference>
<name>E0S5R5_ENCIT</name>
<gene>
    <name evidence="1" type="ORF">Eint_020510</name>
</gene>
<sequence>MLRALFGYEKHFQMVDDVYKGRSGSEEKLSKLITYLKSRTSTIPSTLDYLKIRAGEEVYSTHRLKTGSKVLRLIIDQLRGVSICYESRIIRIFVGVIREILQLKRKGDFEYSDHQEFLDVFTYFFKTVPIRAYESERYIRKILFIATQAAKDVKNSDGIAEGLSLDDEAEYNEKNVLETTNVWKDEGRQAGDFRMHGDEQGGEISNARFEYFFLEIIHTLMGMEDILRIDYDEKYKWLVGSLMKHGEVNSSKRMEIFKAVAGKANIISGNSLIYYVLKNASWMGKSCVGTLTEYLGPDLYPQIILQANMNILERGKRVHRDKKIGRSKAVGECEFLVREALGVLNEYEVLHLNQKEIVVSFFSILEMFFSRDDSKLPFIIPYVRKYFEKCKPISDVFYRFLKKILQDKEVSGYTEDLRTTIFDEIQRYFVVHSDWIPNPKFMTLLLGAGTGESAGFCCKILYLAKDYFMGRALKPFVKERVMRRLRVLFCETENRDIQYLLMDLVGDGVSKDSHYKILCLFGAKKILNEELVKEMYKGRYLNVSEVLFGEFGCEALEPYDLDTEKRMEEIESEKKKAQDCELDVKFRRHTRIALVDYEKHFR</sequence>
<accession>E0S5R5</accession>
<dbReference type="KEGG" id="ein:Eint_020510"/>
<dbReference type="EMBL" id="CP001943">
    <property type="protein sequence ID" value="ADM11050.1"/>
    <property type="molecule type" value="Genomic_DNA"/>
</dbReference>
<dbReference type="Proteomes" id="UP000002313">
    <property type="component" value="Chromosome II"/>
</dbReference>
<reference evidence="1 2" key="1">
    <citation type="journal article" date="2010" name="Nat. Commun.">
        <title>The complete sequence of the smallest known nuclear genome from the microsporidian Encephalitozoon intestinalis.</title>
        <authorList>
            <person name="Corradi N."/>
            <person name="Pombert J.-F."/>
            <person name="Farinelli L."/>
            <person name="Didier E.S."/>
            <person name="Keeling P.J."/>
        </authorList>
    </citation>
    <scope>NUCLEOTIDE SEQUENCE [LARGE SCALE GENOMIC DNA]</scope>
    <source>
        <strain evidence="1 2">ATCC 50506</strain>
    </source>
</reference>
<reference evidence="1 2" key="2">
    <citation type="journal article" date="2012" name="Proc. Natl. Acad. Sci. U.S.A.">
        <title>Gain and loss of multiple functionally related, horizontally transferred genes in the reduced genomes of two microsporidian parasites.</title>
        <authorList>
            <person name="Pombert J.-F."/>
            <person name="Selman M."/>
            <person name="Burki F."/>
            <person name="Bardell F.T."/>
            <person name="Farinelli L."/>
            <person name="Solter L.F."/>
            <person name="Whitman D.W."/>
            <person name="Weiss L.M."/>
            <person name="Corradi N."/>
            <person name="Keeling P.J."/>
        </authorList>
    </citation>
    <scope>NUCLEOTIDE SEQUENCE [LARGE SCALE GENOMIC DNA]</scope>
    <source>
        <strain evidence="1 2">ATCC 50506</strain>
    </source>
</reference>
<evidence type="ECO:0000313" key="1">
    <source>
        <dbReference type="EMBL" id="ADM11050.1"/>
    </source>
</evidence>
<dbReference type="OrthoDB" id="2190284at2759"/>
<dbReference type="GeneID" id="9698753"/>
<proteinExistence type="predicted"/>
<dbReference type="AlphaFoldDB" id="E0S5R5"/>